<dbReference type="GO" id="GO:0010008">
    <property type="term" value="C:endosome membrane"/>
    <property type="evidence" value="ECO:0007669"/>
    <property type="project" value="UniProtKB-SubCell"/>
</dbReference>
<evidence type="ECO:0000256" key="4">
    <source>
        <dbReference type="ARBA" id="ARBA00022753"/>
    </source>
</evidence>
<feature type="region of interest" description="Disordered" evidence="9">
    <location>
        <begin position="1966"/>
        <end position="1991"/>
    </location>
</feature>
<keyword evidence="3" id="KW-0813">Transport</keyword>
<feature type="compositionally biased region" description="Polar residues" evidence="9">
    <location>
        <begin position="438"/>
        <end position="447"/>
    </location>
</feature>
<evidence type="ECO:0000256" key="9">
    <source>
        <dbReference type="SAM" id="MobiDB-lite"/>
    </source>
</evidence>
<evidence type="ECO:0000256" key="2">
    <source>
        <dbReference type="ARBA" id="ARBA00010883"/>
    </source>
</evidence>
<evidence type="ECO:0000259" key="12">
    <source>
        <dbReference type="PROSITE" id="PS51283"/>
    </source>
</evidence>
<feature type="domain" description="USP" evidence="11">
    <location>
        <begin position="1334"/>
        <end position="2164"/>
    </location>
</feature>
<dbReference type="Pfam" id="PF06337">
    <property type="entry name" value="DUSP"/>
    <property type="match status" value="1"/>
</dbReference>
<comment type="similarity">
    <text evidence="2">Belongs to the sorting nexin family.</text>
</comment>
<dbReference type="SUPFAM" id="SSF64268">
    <property type="entry name" value="PX domain"/>
    <property type="match status" value="1"/>
</dbReference>
<dbReference type="InterPro" id="IPR051079">
    <property type="entry name" value="Sorting_Nexin_Autophagy"/>
</dbReference>
<dbReference type="InterPro" id="IPR044106">
    <property type="entry name" value="PX_Snx41/Atg20"/>
</dbReference>
<dbReference type="GO" id="GO:0006914">
    <property type="term" value="P:autophagy"/>
    <property type="evidence" value="ECO:0007669"/>
    <property type="project" value="UniProtKB-KW"/>
</dbReference>
<evidence type="ECO:0000256" key="5">
    <source>
        <dbReference type="ARBA" id="ARBA00022927"/>
    </source>
</evidence>
<dbReference type="GO" id="GO:0004843">
    <property type="term" value="F:cysteine-type deubiquitinase activity"/>
    <property type="evidence" value="ECO:0007669"/>
    <property type="project" value="InterPro"/>
</dbReference>
<feature type="compositionally biased region" description="Low complexity" evidence="9">
    <location>
        <begin position="1919"/>
        <end position="1931"/>
    </location>
</feature>
<reference evidence="13" key="1">
    <citation type="submission" date="2020-03" db="EMBL/GenBank/DDBJ databases">
        <title>Whole Genome Sequence of Trichophyton interdigitale from India.</title>
        <authorList>
            <person name="Kumar P."/>
        </authorList>
    </citation>
    <scope>NUCLEOTIDE SEQUENCE</scope>
    <source>
        <strain evidence="13">UCMS-IGIB-CI14</strain>
    </source>
</reference>
<feature type="compositionally biased region" description="Acidic residues" evidence="9">
    <location>
        <begin position="2271"/>
        <end position="2283"/>
    </location>
</feature>
<sequence>MWNDEDNNPYGALDRNEDPLGGSFHPAAMAPPAYEERPASPASSRSSTRDPPDFVTRTDTPDLDDDEDQNEYGGQQQPYQRKKGIYDSRIEQILYENPELPILITDAGKNSETGGSFIVYTIRTGDLEVRRRYSEFSSLRTALVNLHPTLIIPPIPEKHTMADYAAKPTKAKEDTAIIELRKRMLAVFLNRCRRMSEIREDGVWWRFLDPNASWGEVLNSHPAASVPKNNLKAPPLDPANPTPAHNWLPVPSSSAKLKPTPSDIPTSSAGAPSFMNRFPPTSKTLSEHELDPYFVNFEASTRELELLLQGSVEKVNRRTLTHLTALSSDLMELGARYNGFALSEQSPTVAAAIERVGQAADNSYIETEELSSTLGATFSEPMRESAQFAGVVRGVLRYRILKRIQQEMTRDELNKKSALLDSLERSEIEAQRIEEYLNKSSTGSSPKTRPGRSLSETSSGSNPEPAPESPPANAEDTASIDSDFPPTHGEPVHRPSASQGLPHRPVDSTPSGHRKSSSGNFVTNKIFGRISHAIHGFADVDPERTRRDQIGKTKESLTQLEQALKVSEQDVKDASSGVLRDLKRFQKEKEDDLRSYMVAYARCHLDWARKSLETWTEARDEVDKIAAPSPSPRPPPEASSNREAEGIRSLSRAVCRTRADAQDCGRRQAKPLLGLFTRRTREKKRKQRRNQEKNTSPVPELPLVSGQLTFTTPSSKRRKVAAELRKAGGNKGLYFLKTSPPRKPKIGKRYGQSSSTSALSALPQRGFFTEPSSPSSPRLSPARSLQVDSSHGSGSANEQSSTEDWRSTTATSSPTVTDGESTQDTTCWPMSSSNNNNRAAGQSAAAASDPPREDVSMVDSSSSGVDNGNSHTAPPAIKRPAAEMGSDEHDTVMQTDSPALCSQEENEKSSTSSNKATGSKKQAERLNRHQRDTSVDMVGKETESEPSKGGRKHTFETNSSGTDPAIYTPSSSSGQTHAFHDDNPSIDEQVAQVMQLMQQSPTDKQKGYIVSATWLKRVLSRSSTHPRPDKADKLAAEGEIGPVDNSDLVLVTDPDTIFNDEAGEPFVPMRPGLQMGEDYEILPEEAWNLVMKWYGLSNQSPAIVRYAHNTNTEGDMEHIQYELNPPIFSILKLSPNPSEVEKSKPPVRFMASRHTPFQQWLKTAKTLASIDMSTKTRVWRILEGLGSSANVTPAASRSASPAPGTTVSAKIPTSISLGLEAFVGLTEGSQRELVDVQDHTANAKYNGRASIHVIGLGSDNVIVLEEQVGGPAGGEWLSETTKSSTNLTVGAGTKANVQNRLKNKSSSGSGRTSPAPSIVTRGRRRKDGKARGVTGLSNLGNTCYMNSALQCVRSVEELSHYFLMGEYKKDLNPNNPLSHNGDVAKAYANLLHQIFDVQGSASFAPRNFKVTIGRYGPSFSGYGQQDSQEFLLFLLDGLQEDLNRIQKKPYIEKPDSTDEMVHDKAALQRFADRCWEIYKARNDSVITDLFSGMYKSTVVCPECDKVSIIFDPFNNLTLQIPIENSWSHKIMFFPLHKPPVNIDVDIDKNSGIKAVKQFIAKKMNVNADRLVMAEIYKHKFYKLFDHSQSIADHQISEGDTIAMYELDSVPTNYNPEKPRRFRFSSEEPAAGFNSPKADRMLVPIYNRGRVRRGYGQPQRALFGVPMYVVISREEAYDYDAVLRRILARVANLTTRDILREDDGLGVTRVQQAAEDSDTVVMNEDDTQPYGQTIKANSVEGEDGLVDVSMRDADQDEAAAGCNNNNSSSSSSSDKKGAGADDDEELAPVLRPGSFIPPMLRNLFDVRYIATNDGEPAGFSSINEAREYPLILSRVPDGKSSTSSSSSSGAGKTAFGRRADVESVASSDDELSGPAQPVNVMRTRAAIAADDEMSNNSSSAETKDDSGSETDSDRMGGATSLLRSGKARSSSSKQKKTKKPVQRRLPYVKPGDVIVLDWNEETYDGVFGDEDELYGDNEDSGDSGLRGRPTWTNVSDVVDPEVTSKRQLRSRKKKRGITLDECLDEFGREEILSENDAWYCPRCKEHRRASKKFELWKAPDILVMHLKRFSANRIFRDKIDAVVDFPLELDMSGRVQMVEEGESMVYDLIAVDNHYGGLGGGHYTAYARNFVDGLWYEFNDSHVTMKRDPSSVVTSAAYLLFYRRRSDVPLGGSFLARLTEQAHDRASDDSGSESSSGNGTSGTGGGSGSGSGGGRSGSGEGKRLGGLSRNGSSGALHGAAATRQSGDGGLPTDEEEVGGVEAEGSGVVGEAGPDDEEEDEEDEGFSSVRFHAGSAMYAQQPSWSYDRLANHGYGEDEISRVFPPPGSSYADDGEGDDAASTQAERGEGDLSELDRSFELDAEGDADADETGMVFSSILDEDHAHGHGHGRGSPAMRNDFDDSPAVVEVRIDEE</sequence>
<dbReference type="Gene3D" id="3.30.1520.10">
    <property type="entry name" value="Phox-like domain"/>
    <property type="match status" value="1"/>
</dbReference>
<evidence type="ECO:0008006" key="15">
    <source>
        <dbReference type="Google" id="ProtNLM"/>
    </source>
</evidence>
<feature type="compositionally biased region" description="Basic and acidic residues" evidence="9">
    <location>
        <begin position="921"/>
        <end position="948"/>
    </location>
</feature>
<feature type="domain" description="PX" evidence="10">
    <location>
        <begin position="98"/>
        <end position="214"/>
    </location>
</feature>
<evidence type="ECO:0000313" key="13">
    <source>
        <dbReference type="EMBL" id="KAF3893166.1"/>
    </source>
</evidence>
<feature type="compositionally biased region" description="Low complexity" evidence="9">
    <location>
        <begin position="771"/>
        <end position="785"/>
    </location>
</feature>
<dbReference type="SUPFAM" id="SSF54001">
    <property type="entry name" value="Cysteine proteinases"/>
    <property type="match status" value="1"/>
</dbReference>
<evidence type="ECO:0000256" key="6">
    <source>
        <dbReference type="ARBA" id="ARBA00023006"/>
    </source>
</evidence>
<evidence type="ECO:0000256" key="1">
    <source>
        <dbReference type="ARBA" id="ARBA00004481"/>
    </source>
</evidence>
<dbReference type="PROSITE" id="PS50195">
    <property type="entry name" value="PX"/>
    <property type="match status" value="1"/>
</dbReference>
<feature type="region of interest" description="Disordered" evidence="9">
    <location>
        <begin position="2315"/>
        <end position="2402"/>
    </location>
</feature>
<dbReference type="CDD" id="cd06867">
    <property type="entry name" value="PX_SNX41_42"/>
    <property type="match status" value="1"/>
</dbReference>
<name>A0A9P5CUH5_9EURO</name>
<accession>A0A9P5CUH5</accession>
<keyword evidence="5" id="KW-0653">Protein transport</keyword>
<keyword evidence="6" id="KW-0072">Autophagy</keyword>
<comment type="caution">
    <text evidence="13">The sequence shown here is derived from an EMBL/GenBank/DDBJ whole genome shotgun (WGS) entry which is preliminary data.</text>
</comment>
<feature type="region of interest" description="Disordered" evidence="9">
    <location>
        <begin position="254"/>
        <end position="275"/>
    </location>
</feature>
<protein>
    <recommendedName>
        <fullName evidence="15">Ubiquitinyl hydrolase 1</fullName>
    </recommendedName>
</protein>
<feature type="region of interest" description="Disordered" evidence="9">
    <location>
        <begin position="1757"/>
        <end position="1791"/>
    </location>
</feature>
<feature type="region of interest" description="Disordered" evidence="9">
    <location>
        <begin position="622"/>
        <end position="649"/>
    </location>
</feature>
<proteinExistence type="inferred from homology"/>
<feature type="compositionally biased region" description="Low complexity" evidence="9">
    <location>
        <begin position="831"/>
        <end position="848"/>
    </location>
</feature>
<dbReference type="GO" id="GO:0035091">
    <property type="term" value="F:phosphatidylinositol binding"/>
    <property type="evidence" value="ECO:0007669"/>
    <property type="project" value="InterPro"/>
</dbReference>
<dbReference type="InterPro" id="IPR018200">
    <property type="entry name" value="USP_CS"/>
</dbReference>
<feature type="region of interest" description="Disordered" evidence="9">
    <location>
        <begin position="670"/>
        <end position="983"/>
    </location>
</feature>
<dbReference type="InterPro" id="IPR036871">
    <property type="entry name" value="PX_dom_sf"/>
</dbReference>
<feature type="compositionally biased region" description="Polar residues" evidence="9">
    <location>
        <begin position="1295"/>
        <end position="1315"/>
    </location>
</feature>
<dbReference type="InterPro" id="IPR028889">
    <property type="entry name" value="USP"/>
</dbReference>
<feature type="compositionally biased region" description="Low complexity" evidence="9">
    <location>
        <begin position="1838"/>
        <end position="1853"/>
    </location>
</feature>
<feature type="region of interest" description="Disordered" evidence="9">
    <location>
        <begin position="1274"/>
        <end position="1332"/>
    </location>
</feature>
<comment type="subcellular location">
    <subcellularLocation>
        <location evidence="1">Endosome membrane</location>
        <topology evidence="1">Peripheral membrane protein</topology>
    </subcellularLocation>
</comment>
<feature type="region of interest" description="Disordered" evidence="9">
    <location>
        <begin position="2180"/>
        <end position="2292"/>
    </location>
</feature>
<feature type="region of interest" description="Disordered" evidence="9">
    <location>
        <begin position="1"/>
        <end position="83"/>
    </location>
</feature>
<feature type="region of interest" description="Disordered" evidence="9">
    <location>
        <begin position="1833"/>
        <end position="1944"/>
    </location>
</feature>
<feature type="domain" description="DUSP" evidence="12">
    <location>
        <begin position="984"/>
        <end position="1108"/>
    </location>
</feature>
<feature type="compositionally biased region" description="Acidic residues" evidence="9">
    <location>
        <begin position="1966"/>
        <end position="1980"/>
    </location>
</feature>
<feature type="compositionally biased region" description="Basic and acidic residues" evidence="9">
    <location>
        <begin position="2343"/>
        <end position="2357"/>
    </location>
</feature>
<dbReference type="InterPro" id="IPR038765">
    <property type="entry name" value="Papain-like_cys_pep_sf"/>
</dbReference>
<dbReference type="Gene3D" id="3.90.70.10">
    <property type="entry name" value="Cysteine proteinases"/>
    <property type="match status" value="2"/>
</dbReference>
<evidence type="ECO:0000256" key="3">
    <source>
        <dbReference type="ARBA" id="ARBA00022448"/>
    </source>
</evidence>
<dbReference type="SUPFAM" id="SSF143791">
    <property type="entry name" value="DUSP-like"/>
    <property type="match status" value="1"/>
</dbReference>
<dbReference type="InterPro" id="IPR027267">
    <property type="entry name" value="AH/BAR_dom_sf"/>
</dbReference>
<dbReference type="CDD" id="cd02674">
    <property type="entry name" value="Peptidase_C19R"/>
    <property type="match status" value="1"/>
</dbReference>
<dbReference type="PANTHER" id="PTHR46979">
    <property type="entry name" value="SORTING NEXIN-41"/>
    <property type="match status" value="1"/>
</dbReference>
<keyword evidence="7" id="KW-0446">Lipid-binding</keyword>
<feature type="region of interest" description="Disordered" evidence="9">
    <location>
        <begin position="435"/>
        <end position="520"/>
    </location>
</feature>
<dbReference type="PROSITE" id="PS51283">
    <property type="entry name" value="DUSP"/>
    <property type="match status" value="1"/>
</dbReference>
<dbReference type="SMART" id="SM00312">
    <property type="entry name" value="PX"/>
    <property type="match status" value="1"/>
</dbReference>
<dbReference type="PANTHER" id="PTHR46979:SF2">
    <property type="entry name" value="SORTING NEXIN-41"/>
    <property type="match status" value="1"/>
</dbReference>
<dbReference type="Pfam" id="PF00787">
    <property type="entry name" value="PX"/>
    <property type="match status" value="1"/>
</dbReference>
<dbReference type="GO" id="GO:0016579">
    <property type="term" value="P:protein deubiquitination"/>
    <property type="evidence" value="ECO:0007669"/>
    <property type="project" value="InterPro"/>
</dbReference>
<dbReference type="Gene3D" id="1.20.1270.60">
    <property type="entry name" value="Arfaptin homology (AH) domain/BAR domain"/>
    <property type="match status" value="2"/>
</dbReference>
<dbReference type="PROSITE" id="PS50235">
    <property type="entry name" value="USP_3"/>
    <property type="match status" value="1"/>
</dbReference>
<dbReference type="Pfam" id="PF00443">
    <property type="entry name" value="UCH"/>
    <property type="match status" value="1"/>
</dbReference>
<evidence type="ECO:0000259" key="10">
    <source>
        <dbReference type="PROSITE" id="PS50195"/>
    </source>
</evidence>
<dbReference type="Proteomes" id="UP000749309">
    <property type="component" value="Unassembled WGS sequence"/>
</dbReference>
<feature type="region of interest" description="Disordered" evidence="9">
    <location>
        <begin position="225"/>
        <end position="244"/>
    </location>
</feature>
<dbReference type="EMBL" id="JAAQVJ010000146">
    <property type="protein sequence ID" value="KAF3893166.1"/>
    <property type="molecule type" value="Genomic_DNA"/>
</dbReference>
<feature type="compositionally biased region" description="Low complexity" evidence="9">
    <location>
        <begin position="857"/>
        <end position="870"/>
    </location>
</feature>
<evidence type="ECO:0000256" key="7">
    <source>
        <dbReference type="ARBA" id="ARBA00023121"/>
    </source>
</evidence>
<feature type="compositionally biased region" description="Basic and acidic residues" evidence="9">
    <location>
        <begin position="1900"/>
        <end position="1913"/>
    </location>
</feature>
<feature type="compositionally biased region" description="Low complexity" evidence="9">
    <location>
        <begin position="1762"/>
        <end position="1771"/>
    </location>
</feature>
<dbReference type="Gene3D" id="3.30.2230.10">
    <property type="entry name" value="DUSP-like"/>
    <property type="match status" value="1"/>
</dbReference>
<feature type="compositionally biased region" description="Polar residues" evidence="9">
    <location>
        <begin position="956"/>
        <end position="976"/>
    </location>
</feature>
<feature type="compositionally biased region" description="Low complexity" evidence="9">
    <location>
        <begin position="2224"/>
        <end position="2235"/>
    </location>
</feature>
<dbReference type="GO" id="GO:0005829">
    <property type="term" value="C:cytosol"/>
    <property type="evidence" value="ECO:0007669"/>
    <property type="project" value="GOC"/>
</dbReference>
<feature type="compositionally biased region" description="Gly residues" evidence="9">
    <location>
        <begin position="2198"/>
        <end position="2218"/>
    </location>
</feature>
<feature type="compositionally biased region" description="Basic residues" evidence="9">
    <location>
        <begin position="1932"/>
        <end position="1941"/>
    </location>
</feature>
<feature type="compositionally biased region" description="Acidic residues" evidence="9">
    <location>
        <begin position="61"/>
        <end position="70"/>
    </location>
</feature>
<dbReference type="GO" id="GO:0015031">
    <property type="term" value="P:protein transport"/>
    <property type="evidence" value="ECO:0007669"/>
    <property type="project" value="UniProtKB-KW"/>
</dbReference>
<gene>
    <name evidence="13" type="ORF">GY632_4340</name>
</gene>
<organism evidence="13 14">
    <name type="scientific">Trichophyton interdigitale</name>
    <dbReference type="NCBI Taxonomy" id="101480"/>
    <lineage>
        <taxon>Eukaryota</taxon>
        <taxon>Fungi</taxon>
        <taxon>Dikarya</taxon>
        <taxon>Ascomycota</taxon>
        <taxon>Pezizomycotina</taxon>
        <taxon>Eurotiomycetes</taxon>
        <taxon>Eurotiomycetidae</taxon>
        <taxon>Onygenales</taxon>
        <taxon>Arthrodermataceae</taxon>
        <taxon>Trichophyton</taxon>
    </lineage>
</organism>
<dbReference type="InterPro" id="IPR001683">
    <property type="entry name" value="PX_dom"/>
</dbReference>
<feature type="compositionally biased region" description="Polar residues" evidence="9">
    <location>
        <begin position="1278"/>
        <end position="1288"/>
    </location>
</feature>
<dbReference type="InterPro" id="IPR035927">
    <property type="entry name" value="DUSP-like_sf"/>
</dbReference>
<evidence type="ECO:0000313" key="14">
    <source>
        <dbReference type="Proteomes" id="UP000749309"/>
    </source>
</evidence>
<dbReference type="PROSITE" id="PS00972">
    <property type="entry name" value="USP_1"/>
    <property type="match status" value="1"/>
</dbReference>
<evidence type="ECO:0000259" key="11">
    <source>
        <dbReference type="PROSITE" id="PS50235"/>
    </source>
</evidence>
<dbReference type="PROSITE" id="PS00973">
    <property type="entry name" value="USP_2"/>
    <property type="match status" value="1"/>
</dbReference>
<feature type="compositionally biased region" description="Low complexity" evidence="9">
    <location>
        <begin position="2258"/>
        <end position="2270"/>
    </location>
</feature>
<dbReference type="GO" id="GO:0042147">
    <property type="term" value="P:retrograde transport, endosome to Golgi"/>
    <property type="evidence" value="ECO:0007669"/>
    <property type="project" value="InterPro"/>
</dbReference>
<feature type="compositionally biased region" description="Basic residues" evidence="9">
    <location>
        <begin position="678"/>
        <end position="688"/>
    </location>
</feature>
<dbReference type="InterPro" id="IPR006615">
    <property type="entry name" value="Pept_C19_DUSP"/>
</dbReference>
<keyword evidence="8" id="KW-0472">Membrane</keyword>
<evidence type="ECO:0000256" key="8">
    <source>
        <dbReference type="ARBA" id="ARBA00023136"/>
    </source>
</evidence>
<feature type="compositionally biased region" description="Polar residues" evidence="9">
    <location>
        <begin position="786"/>
        <end position="830"/>
    </location>
</feature>
<keyword evidence="4" id="KW-0967">Endosome</keyword>
<dbReference type="InterPro" id="IPR001394">
    <property type="entry name" value="Peptidase_C19_UCH"/>
</dbReference>
<feature type="compositionally biased region" description="Acidic residues" evidence="9">
    <location>
        <begin position="2358"/>
        <end position="2368"/>
    </location>
</feature>